<dbReference type="PANTHER" id="PTHR47668">
    <property type="entry name" value="DIENELACTONE HYDROLASE FAMILY PROTEIN (AFU_ORTHOLOGUE AFUA_6G01940)"/>
    <property type="match status" value="1"/>
</dbReference>
<dbReference type="InterPro" id="IPR002925">
    <property type="entry name" value="Dienelactn_hydro"/>
</dbReference>
<gene>
    <name evidence="2" type="ORF">BZG36_05067</name>
</gene>
<dbReference type="OrthoDB" id="17560at2759"/>
<comment type="caution">
    <text evidence="2">The sequence shown here is derived from an EMBL/GenBank/DDBJ whole genome shotgun (WGS) entry which is preliminary data.</text>
</comment>
<dbReference type="EMBL" id="MVBO01000166">
    <property type="protein sequence ID" value="OZJ02296.1"/>
    <property type="molecule type" value="Genomic_DNA"/>
</dbReference>
<dbReference type="InterPro" id="IPR029058">
    <property type="entry name" value="AB_hydrolase_fold"/>
</dbReference>
<accession>A0A261XVA5</accession>
<feature type="domain" description="Dienelactone hydrolase" evidence="1">
    <location>
        <begin position="26"/>
        <end position="236"/>
    </location>
</feature>
<reference evidence="2 3" key="1">
    <citation type="journal article" date="2017" name="Mycologia">
        <title>Bifiguratus adelaidae, gen. et sp. nov., a new member of Mucoromycotina in endophytic and soil-dwelling habitats.</title>
        <authorList>
            <person name="Torres-Cruz T.J."/>
            <person name="Billingsley Tobias T.L."/>
            <person name="Almatruk M."/>
            <person name="Hesse C."/>
            <person name="Kuske C.R."/>
            <person name="Desiro A."/>
            <person name="Benucci G.M."/>
            <person name="Bonito G."/>
            <person name="Stajich J.E."/>
            <person name="Dunlap C."/>
            <person name="Arnold A.E."/>
            <person name="Porras-Alfaro A."/>
        </authorList>
    </citation>
    <scope>NUCLEOTIDE SEQUENCE [LARGE SCALE GENOMIC DNA]</scope>
    <source>
        <strain evidence="2 3">AZ0501</strain>
    </source>
</reference>
<evidence type="ECO:0000313" key="2">
    <source>
        <dbReference type="EMBL" id="OZJ02296.1"/>
    </source>
</evidence>
<evidence type="ECO:0000259" key="1">
    <source>
        <dbReference type="Pfam" id="PF01738"/>
    </source>
</evidence>
<proteinExistence type="predicted"/>
<dbReference type="AlphaFoldDB" id="A0A261XVA5"/>
<organism evidence="2 3">
    <name type="scientific">Bifiguratus adelaidae</name>
    <dbReference type="NCBI Taxonomy" id="1938954"/>
    <lineage>
        <taxon>Eukaryota</taxon>
        <taxon>Fungi</taxon>
        <taxon>Fungi incertae sedis</taxon>
        <taxon>Mucoromycota</taxon>
        <taxon>Mucoromycotina</taxon>
        <taxon>Endogonomycetes</taxon>
        <taxon>Endogonales</taxon>
        <taxon>Endogonales incertae sedis</taxon>
        <taxon>Bifiguratus</taxon>
    </lineage>
</organism>
<protein>
    <recommendedName>
        <fullName evidence="1">Dienelactone hydrolase domain-containing protein</fullName>
    </recommendedName>
</protein>
<dbReference type="GO" id="GO:0016787">
    <property type="term" value="F:hydrolase activity"/>
    <property type="evidence" value="ECO:0007669"/>
    <property type="project" value="InterPro"/>
</dbReference>
<dbReference type="SUPFAM" id="SSF53474">
    <property type="entry name" value="alpha/beta-Hydrolases"/>
    <property type="match status" value="1"/>
</dbReference>
<dbReference type="Pfam" id="PF01738">
    <property type="entry name" value="DLH"/>
    <property type="match status" value="1"/>
</dbReference>
<dbReference type="PANTHER" id="PTHR47668:SF1">
    <property type="entry name" value="DIENELACTONE HYDROLASE DOMAIN-CONTAINING PROTEIN-RELATED"/>
    <property type="match status" value="1"/>
</dbReference>
<name>A0A261XVA5_9FUNG</name>
<keyword evidence="3" id="KW-1185">Reference proteome</keyword>
<evidence type="ECO:0000313" key="3">
    <source>
        <dbReference type="Proteomes" id="UP000242875"/>
    </source>
</evidence>
<dbReference type="Gene3D" id="3.40.50.1820">
    <property type="entry name" value="alpha/beta hydrolase"/>
    <property type="match status" value="1"/>
</dbReference>
<sequence length="239" mass="26317">MSACCTIPPVKSDYSPKGEIFQIEDMDVYTVGPKGTKTAILVIYDIFGFHPNTKQFADRLAEHSKVNVIMPDFFRGKPFTEQDLADKEKLMSWVQSAGSIKGMMPDLAKCKNFLQQDGAVSAGVVGFCWGAKIASQATAEDSFWGAAALIHPSFPAKEDAEKAGGPMLVIPTKDEPDMTEYMNALKAKPFGDKCKHERFDDVHHGFAAARGDWSDETQAKRATQAIDLTSKFFNEHLKA</sequence>
<dbReference type="Proteomes" id="UP000242875">
    <property type="component" value="Unassembled WGS sequence"/>
</dbReference>